<accession>A0AC34Q0G2</accession>
<dbReference type="WBParaSite" id="JU765_v2.g11786.t1">
    <property type="protein sequence ID" value="JU765_v2.g11786.t1"/>
    <property type="gene ID" value="JU765_v2.g11786"/>
</dbReference>
<reference evidence="2" key="1">
    <citation type="submission" date="2022-11" db="UniProtKB">
        <authorList>
            <consortium name="WormBaseParasite"/>
        </authorList>
    </citation>
    <scope>IDENTIFICATION</scope>
</reference>
<dbReference type="Proteomes" id="UP000887576">
    <property type="component" value="Unplaced"/>
</dbReference>
<sequence>MDVSRYRVGVGRISLYFKEPSLNFQLGATDSCVKIYLKQSQIADIHCSHGTNETLPTSSSTSTPSNTPTTSTSKTLSTSTEADRTLPTSSSTPTPTPLSTPTAGTSRTLLTSSPPTPLITTTIPASSSGSNGLHFESKPFLVIFALSLVFFSVQVSSFTK</sequence>
<proteinExistence type="predicted"/>
<evidence type="ECO:0000313" key="2">
    <source>
        <dbReference type="WBParaSite" id="JU765_v2.g11786.t1"/>
    </source>
</evidence>
<protein>
    <submittedName>
        <fullName evidence="2">Uncharacterized protein</fullName>
    </submittedName>
</protein>
<name>A0AC34Q0G2_9BILA</name>
<evidence type="ECO:0000313" key="1">
    <source>
        <dbReference type="Proteomes" id="UP000887576"/>
    </source>
</evidence>
<organism evidence="1 2">
    <name type="scientific">Panagrolaimus sp. JU765</name>
    <dbReference type="NCBI Taxonomy" id="591449"/>
    <lineage>
        <taxon>Eukaryota</taxon>
        <taxon>Metazoa</taxon>
        <taxon>Ecdysozoa</taxon>
        <taxon>Nematoda</taxon>
        <taxon>Chromadorea</taxon>
        <taxon>Rhabditida</taxon>
        <taxon>Tylenchina</taxon>
        <taxon>Panagrolaimomorpha</taxon>
        <taxon>Panagrolaimoidea</taxon>
        <taxon>Panagrolaimidae</taxon>
        <taxon>Panagrolaimus</taxon>
    </lineage>
</organism>